<sequence>MQGRKSKLQKTLKCLLESADCFSEEAEVKNDLTYLVKANSFRRTAKEKELEIASVEKEIHAKTALLS</sequence>
<gene>
    <name evidence="1" type="ORF">HPB48_014620</name>
</gene>
<evidence type="ECO:0000313" key="1">
    <source>
        <dbReference type="EMBL" id="KAH9360091.1"/>
    </source>
</evidence>
<dbReference type="VEuPathDB" id="VectorBase:HLOH_063030"/>
<name>A0A9J6FBF0_HAELO</name>
<reference evidence="1 2" key="1">
    <citation type="journal article" date="2020" name="Cell">
        <title>Large-Scale Comparative Analyses of Tick Genomes Elucidate Their Genetic Diversity and Vector Capacities.</title>
        <authorList>
            <consortium name="Tick Genome and Microbiome Consortium (TIGMIC)"/>
            <person name="Jia N."/>
            <person name="Wang J."/>
            <person name="Shi W."/>
            <person name="Du L."/>
            <person name="Sun Y."/>
            <person name="Zhan W."/>
            <person name="Jiang J.F."/>
            <person name="Wang Q."/>
            <person name="Zhang B."/>
            <person name="Ji P."/>
            <person name="Bell-Sakyi L."/>
            <person name="Cui X.M."/>
            <person name="Yuan T.T."/>
            <person name="Jiang B.G."/>
            <person name="Yang W.F."/>
            <person name="Lam T.T."/>
            <person name="Chang Q.C."/>
            <person name="Ding S.J."/>
            <person name="Wang X.J."/>
            <person name="Zhu J.G."/>
            <person name="Ruan X.D."/>
            <person name="Zhao L."/>
            <person name="Wei J.T."/>
            <person name="Ye R.Z."/>
            <person name="Que T.C."/>
            <person name="Du C.H."/>
            <person name="Zhou Y.H."/>
            <person name="Cheng J.X."/>
            <person name="Dai P.F."/>
            <person name="Guo W.B."/>
            <person name="Han X.H."/>
            <person name="Huang E.J."/>
            <person name="Li L.F."/>
            <person name="Wei W."/>
            <person name="Gao Y.C."/>
            <person name="Liu J.Z."/>
            <person name="Shao H.Z."/>
            <person name="Wang X."/>
            <person name="Wang C.C."/>
            <person name="Yang T.C."/>
            <person name="Huo Q.B."/>
            <person name="Li W."/>
            <person name="Chen H.Y."/>
            <person name="Chen S.E."/>
            <person name="Zhou L.G."/>
            <person name="Ni X.B."/>
            <person name="Tian J.H."/>
            <person name="Sheng Y."/>
            <person name="Liu T."/>
            <person name="Pan Y.S."/>
            <person name="Xia L.Y."/>
            <person name="Li J."/>
            <person name="Zhao F."/>
            <person name="Cao W.C."/>
        </authorList>
    </citation>
    <scope>NUCLEOTIDE SEQUENCE [LARGE SCALE GENOMIC DNA]</scope>
    <source>
        <strain evidence="1">HaeL-2018</strain>
    </source>
</reference>
<accession>A0A9J6FBF0</accession>
<dbReference type="Proteomes" id="UP000821853">
    <property type="component" value="Chromosome 1"/>
</dbReference>
<dbReference type="AlphaFoldDB" id="A0A9J6FBF0"/>
<proteinExistence type="predicted"/>
<dbReference type="EMBL" id="JABSTR010000001">
    <property type="protein sequence ID" value="KAH9360091.1"/>
    <property type="molecule type" value="Genomic_DNA"/>
</dbReference>
<protein>
    <submittedName>
        <fullName evidence="1">Uncharacterized protein</fullName>
    </submittedName>
</protein>
<evidence type="ECO:0000313" key="2">
    <source>
        <dbReference type="Proteomes" id="UP000821853"/>
    </source>
</evidence>
<comment type="caution">
    <text evidence="1">The sequence shown here is derived from an EMBL/GenBank/DDBJ whole genome shotgun (WGS) entry which is preliminary data.</text>
</comment>
<keyword evidence="2" id="KW-1185">Reference proteome</keyword>
<organism evidence="1 2">
    <name type="scientific">Haemaphysalis longicornis</name>
    <name type="common">Bush tick</name>
    <dbReference type="NCBI Taxonomy" id="44386"/>
    <lineage>
        <taxon>Eukaryota</taxon>
        <taxon>Metazoa</taxon>
        <taxon>Ecdysozoa</taxon>
        <taxon>Arthropoda</taxon>
        <taxon>Chelicerata</taxon>
        <taxon>Arachnida</taxon>
        <taxon>Acari</taxon>
        <taxon>Parasitiformes</taxon>
        <taxon>Ixodida</taxon>
        <taxon>Ixodoidea</taxon>
        <taxon>Ixodidae</taxon>
        <taxon>Haemaphysalinae</taxon>
        <taxon>Haemaphysalis</taxon>
    </lineage>
</organism>